<dbReference type="InterPro" id="IPR027417">
    <property type="entry name" value="P-loop_NTPase"/>
</dbReference>
<dbReference type="OrthoDB" id="5967843at2759"/>
<proteinExistence type="inferred from homology"/>
<dbReference type="PANTHER" id="PTHR10039:SF16">
    <property type="entry name" value="GPI INOSITOL-DEACYLASE"/>
    <property type="match status" value="1"/>
</dbReference>
<dbReference type="InterPro" id="IPR007751">
    <property type="entry name" value="DUF676_lipase-like"/>
</dbReference>
<sequence length="935" mass="107565">MLLHELYPNPDSISPSQIDVDVVLVHGLKGHYIRTWKAEGDKTVWPKDLLPGDLQRIGIRIRVLSFEHGGSIKDTTSKAGIDDIAQNLLQHLMDKRDEPRIRNRPILFIGHSLGGIIIKRAIQVAYMDPTFRSIKNTTLGIMYFSTPHRGSAEEFSSFLTNVLECNRPSMDLFPLKRTQPTTDMVDEIQRYPDFLNRISEDFFHFYDKLGSKSFQEGNKTAILGQVVVSSEQGKINFKDAAMISGDHLGLCKFGGNKMEKGRFIVVWKGMEKMIQDSPKQKKLTEKRTKALDSLCSDVLCQSMMTKKSMFKTGEWIYERTEFKNWLAQESGKQGLWISGGPGCGKSYLAKHIVDELRGRGESVVSAFLHEPNPTNIDAWRLLSKIIEQALDIEPKLRSGQPLFEGGDVMGLLAEARNRVPTRPSRKSQLAENNVQGLFAATARQLLDIEPKLIGSILMRVWEDDKPPEGWTPDFRALWKEVMIETLAKHRIIAVIDGFDKMERQCQNAFFETLEHLMEALQASKKPSWTRKKGPQTFHDLRLLFFSNEYPGLESDSIKYGFTRYTIKTVDTRADIKTAVGRRLEVLEKIHKYTPKLREKIGEEVPKAADGIYLRAELMLGSLKHAHYNEDGIHELLDNPPKDTAKLYDHLFEKIWVHEGNRRSVKQILSWVTFQQEGLNPVELSIAWALQKVRENTGREIFSYEEMLKFVDDHTELWVHRYCGHLIKFESGRSELVHPSLRKYLTKKLEDLREEYGKGVKLPNHADSYMDEAESHLRLGNLCATYLAMPFLAEPVRSKSKDWLTWQAGIKERMKQYPFLRYAALYWSEHLKLGRDLSIPGNNIREGKVDRERQRQLENKLLGNAQSWAEIGCYFHDWHEESYPKLCSVDEKIKHKSPPPKPVQPARLPSNRAEHWIVKGARRFVDTFELDKTPVA</sequence>
<dbReference type="Proteomes" id="UP000319160">
    <property type="component" value="Unassembled WGS sequence"/>
</dbReference>
<reference evidence="6" key="1">
    <citation type="submission" date="2019-06" db="EMBL/GenBank/DDBJ databases">
        <title>Draft genome sequence of the griseofulvin-producing fungus Xylaria cubensis strain G536.</title>
        <authorList>
            <person name="Mead M.E."/>
            <person name="Raja H.A."/>
            <person name="Steenwyk J.L."/>
            <person name="Knowles S.L."/>
            <person name="Oberlies N.H."/>
            <person name="Rokas A."/>
        </authorList>
    </citation>
    <scope>NUCLEOTIDE SEQUENCE [LARGE SCALE GENOMIC DNA]</scope>
    <source>
        <strain evidence="6">G536</strain>
    </source>
</reference>
<accession>A0A553HK74</accession>
<evidence type="ECO:0000259" key="4">
    <source>
        <dbReference type="Pfam" id="PF24883"/>
    </source>
</evidence>
<dbReference type="Pfam" id="PF24883">
    <property type="entry name" value="NPHP3_N"/>
    <property type="match status" value="2"/>
</dbReference>
<feature type="domain" description="Nephrocystin 3-like N-terminal" evidence="4">
    <location>
        <begin position="429"/>
        <end position="519"/>
    </location>
</feature>
<keyword evidence="2" id="KW-0677">Repeat</keyword>
<dbReference type="PANTHER" id="PTHR10039">
    <property type="entry name" value="AMELOGENIN"/>
    <property type="match status" value="1"/>
</dbReference>
<comment type="similarity">
    <text evidence="1">Belongs to the putative lipase ROG1 family.</text>
</comment>
<evidence type="ECO:0000259" key="3">
    <source>
        <dbReference type="Pfam" id="PF05057"/>
    </source>
</evidence>
<dbReference type="Gene3D" id="3.40.50.1820">
    <property type="entry name" value="alpha/beta hydrolase"/>
    <property type="match status" value="1"/>
</dbReference>
<dbReference type="InterPro" id="IPR029058">
    <property type="entry name" value="AB_hydrolase_fold"/>
</dbReference>
<dbReference type="AlphaFoldDB" id="A0A553HK74"/>
<evidence type="ECO:0000256" key="1">
    <source>
        <dbReference type="ARBA" id="ARBA00007920"/>
    </source>
</evidence>
<organism evidence="5 6">
    <name type="scientific">Xylaria flabelliformis</name>
    <dbReference type="NCBI Taxonomy" id="2512241"/>
    <lineage>
        <taxon>Eukaryota</taxon>
        <taxon>Fungi</taxon>
        <taxon>Dikarya</taxon>
        <taxon>Ascomycota</taxon>
        <taxon>Pezizomycotina</taxon>
        <taxon>Sordariomycetes</taxon>
        <taxon>Xylariomycetidae</taxon>
        <taxon>Xylariales</taxon>
        <taxon>Xylariaceae</taxon>
        <taxon>Xylaria</taxon>
    </lineage>
</organism>
<evidence type="ECO:0000313" key="5">
    <source>
        <dbReference type="EMBL" id="TRX88351.1"/>
    </source>
</evidence>
<dbReference type="Pfam" id="PF05057">
    <property type="entry name" value="DUF676"/>
    <property type="match status" value="1"/>
</dbReference>
<feature type="domain" description="DUF676" evidence="3">
    <location>
        <begin position="22"/>
        <end position="198"/>
    </location>
</feature>
<keyword evidence="6" id="KW-1185">Reference proteome</keyword>
<comment type="caution">
    <text evidence="5">The sequence shown here is derived from an EMBL/GenBank/DDBJ whole genome shotgun (WGS) entry which is preliminary data.</text>
</comment>
<protein>
    <submittedName>
        <fullName evidence="5">Uncharacterized protein</fullName>
    </submittedName>
</protein>
<dbReference type="InterPro" id="IPR056884">
    <property type="entry name" value="NPHP3-like_N"/>
</dbReference>
<feature type="domain" description="Nephrocystin 3-like N-terminal" evidence="4">
    <location>
        <begin position="312"/>
        <end position="397"/>
    </location>
</feature>
<evidence type="ECO:0000313" key="6">
    <source>
        <dbReference type="Proteomes" id="UP000319160"/>
    </source>
</evidence>
<gene>
    <name evidence="5" type="ORF">FHL15_010727</name>
</gene>
<evidence type="ECO:0000256" key="2">
    <source>
        <dbReference type="ARBA" id="ARBA00022737"/>
    </source>
</evidence>
<dbReference type="EMBL" id="VFLP01000090">
    <property type="protein sequence ID" value="TRX88351.1"/>
    <property type="molecule type" value="Genomic_DNA"/>
</dbReference>
<dbReference type="Gene3D" id="3.40.50.300">
    <property type="entry name" value="P-loop containing nucleotide triphosphate hydrolases"/>
    <property type="match status" value="1"/>
</dbReference>
<dbReference type="SUPFAM" id="SSF53474">
    <property type="entry name" value="alpha/beta-Hydrolases"/>
    <property type="match status" value="1"/>
</dbReference>
<dbReference type="SUPFAM" id="SSF52540">
    <property type="entry name" value="P-loop containing nucleoside triphosphate hydrolases"/>
    <property type="match status" value="1"/>
</dbReference>
<name>A0A553HK74_9PEZI</name>